<reference evidence="4" key="1">
    <citation type="submission" date="2020-08" db="EMBL/GenBank/DDBJ databases">
        <title>Lacibacter sp. S13-6-6 genome sequencing.</title>
        <authorList>
            <person name="Jin L."/>
        </authorList>
    </citation>
    <scope>NUCLEOTIDE SEQUENCE [LARGE SCALE GENOMIC DNA]</scope>
    <source>
        <strain evidence="4">S13-6-6</strain>
    </source>
</reference>
<dbReference type="Proteomes" id="UP000515344">
    <property type="component" value="Chromosome"/>
</dbReference>
<dbReference type="AlphaFoldDB" id="A0A7G5XGH8"/>
<keyword evidence="4" id="KW-1185">Reference proteome</keyword>
<evidence type="ECO:0000313" key="3">
    <source>
        <dbReference type="EMBL" id="QNA44581.1"/>
    </source>
</evidence>
<evidence type="ECO:0000256" key="1">
    <source>
        <dbReference type="PROSITE-ProRule" id="PRU00339"/>
    </source>
</evidence>
<dbReference type="InterPro" id="IPR011990">
    <property type="entry name" value="TPR-like_helical_dom_sf"/>
</dbReference>
<feature type="chain" id="PRO_5028957332" description="Tetratricopeptide repeat protein" evidence="2">
    <location>
        <begin position="20"/>
        <end position="671"/>
    </location>
</feature>
<dbReference type="PROSITE" id="PS50005">
    <property type="entry name" value="TPR"/>
    <property type="match status" value="1"/>
</dbReference>
<dbReference type="EMBL" id="CP060007">
    <property type="protein sequence ID" value="QNA44581.1"/>
    <property type="molecule type" value="Genomic_DNA"/>
</dbReference>
<dbReference type="SUPFAM" id="SSF48452">
    <property type="entry name" value="TPR-like"/>
    <property type="match status" value="1"/>
</dbReference>
<evidence type="ECO:0000256" key="2">
    <source>
        <dbReference type="SAM" id="SignalP"/>
    </source>
</evidence>
<name>A0A7G5XGH8_9BACT</name>
<accession>A0A7G5XGH8</accession>
<proteinExistence type="predicted"/>
<evidence type="ECO:0008006" key="5">
    <source>
        <dbReference type="Google" id="ProtNLM"/>
    </source>
</evidence>
<dbReference type="KEGG" id="lacs:H4075_21405"/>
<dbReference type="RefSeq" id="WP_182802902.1">
    <property type="nucleotide sequence ID" value="NZ_CP060007.1"/>
</dbReference>
<feature type="repeat" description="TPR" evidence="1">
    <location>
        <begin position="198"/>
        <end position="231"/>
    </location>
</feature>
<dbReference type="SMART" id="SM00028">
    <property type="entry name" value="TPR"/>
    <property type="match status" value="2"/>
</dbReference>
<sequence length="671" mass="74806">MKTLLSSLFILLSMSLGFAQTKPTMPDVNKMMKMSPTELEAYKKQMQKQYSAQAKQIAQEANFKIDEMTLPDFKVQLPLKDAKRLSLIPTQPPTLIQLSDMLRTTKQQIETVVKPTVLQEVKKIVTGQNAETLQQSAIGTFYADKPEQSLLIAIEAALKDVNDQTGWNNVAAIMNMTGFQHKAIPILMNQLQSDPNNSMLLNNMGQAYLGLGDIGLAEMFLKQCLQYDPLNPEANRSMGMIKFFYEQYEEGMKYFEKELEVAYRRSTMALMRGKDKAFNIYQLRKKRNIPSRNYFGELSFQNFKVPSLPETTDQTAEAKIKGEAFGQSVMAEMLYWNSKAQLSPEEIKRDGEQMPGIYADYVEALLEDLHKVYTSEELLFFNQLDINHIEQLLNEYNEKMMALKCPQAPAGATFGEQEAYIKKCCDLKKPIMDAFVAQYNAFVTKRGNRAMGIWREYLNDLINIVSLDPSAGNRIMVYRNLQQYFVVLSQCWGSGQFLDPPMECSVSLTTAEADSLIASSRNLDLSCPSWLNVEIDVKVAKIKADCNKYVIEAGKFWQANYEHNFRTGTTTLAAGVGGEAKFFGGIGGAELKGMFYVSFDNNNQFSDAGIMGKAEVKIGDTPFTFAGGNGSAGGIIGSTEGTVKLGINSGFTSGVEGNGALAEVVKIDKSL</sequence>
<dbReference type="Gene3D" id="1.25.40.10">
    <property type="entry name" value="Tetratricopeptide repeat domain"/>
    <property type="match status" value="1"/>
</dbReference>
<dbReference type="InterPro" id="IPR019734">
    <property type="entry name" value="TPR_rpt"/>
</dbReference>
<evidence type="ECO:0000313" key="4">
    <source>
        <dbReference type="Proteomes" id="UP000515344"/>
    </source>
</evidence>
<gene>
    <name evidence="3" type="ORF">H4075_21405</name>
</gene>
<protein>
    <recommendedName>
        <fullName evidence="5">Tetratricopeptide repeat protein</fullName>
    </recommendedName>
</protein>
<keyword evidence="1" id="KW-0802">TPR repeat</keyword>
<feature type="signal peptide" evidence="2">
    <location>
        <begin position="1"/>
        <end position="19"/>
    </location>
</feature>
<keyword evidence="2" id="KW-0732">Signal</keyword>
<organism evidence="3 4">
    <name type="scientific">Lacibacter sediminis</name>
    <dbReference type="NCBI Taxonomy" id="2760713"/>
    <lineage>
        <taxon>Bacteria</taxon>
        <taxon>Pseudomonadati</taxon>
        <taxon>Bacteroidota</taxon>
        <taxon>Chitinophagia</taxon>
        <taxon>Chitinophagales</taxon>
        <taxon>Chitinophagaceae</taxon>
        <taxon>Lacibacter</taxon>
    </lineage>
</organism>